<gene>
    <name evidence="6" type="primary">rsmH</name>
    <name evidence="7" type="ORF">BED41_07505</name>
</gene>
<comment type="similarity">
    <text evidence="1 6">Belongs to the methyltransferase superfamily. RsmH family.</text>
</comment>
<evidence type="ECO:0000256" key="2">
    <source>
        <dbReference type="ARBA" id="ARBA00022552"/>
    </source>
</evidence>
<dbReference type="EMBL" id="CP016757">
    <property type="protein sequence ID" value="ANZ44932.1"/>
    <property type="molecule type" value="Genomic_DNA"/>
</dbReference>
<evidence type="ECO:0000256" key="4">
    <source>
        <dbReference type="ARBA" id="ARBA00022679"/>
    </source>
</evidence>
<keyword evidence="6" id="KW-0963">Cytoplasm</keyword>
<feature type="binding site" evidence="6">
    <location>
        <position position="52"/>
    </location>
    <ligand>
        <name>S-adenosyl-L-methionine</name>
        <dbReference type="ChEBI" id="CHEBI:59789"/>
    </ligand>
</feature>
<dbReference type="GO" id="GO:0070475">
    <property type="term" value="P:rRNA base methylation"/>
    <property type="evidence" value="ECO:0007669"/>
    <property type="project" value="UniProtKB-UniRule"/>
</dbReference>
<dbReference type="PIRSF" id="PIRSF004486">
    <property type="entry name" value="MraW"/>
    <property type="match status" value="1"/>
</dbReference>
<dbReference type="SUPFAM" id="SSF53335">
    <property type="entry name" value="S-adenosyl-L-methionine-dependent methyltransferases"/>
    <property type="match status" value="1"/>
</dbReference>
<dbReference type="InterPro" id="IPR029063">
    <property type="entry name" value="SAM-dependent_MTases_sf"/>
</dbReference>
<feature type="binding site" evidence="6">
    <location>
        <position position="100"/>
    </location>
    <ligand>
        <name>S-adenosyl-L-methionine</name>
        <dbReference type="ChEBI" id="CHEBI:59789"/>
    </ligand>
</feature>
<dbReference type="Gene3D" id="1.10.150.170">
    <property type="entry name" value="Putative methyltransferase TM0872, insert domain"/>
    <property type="match status" value="1"/>
</dbReference>
<evidence type="ECO:0000256" key="3">
    <source>
        <dbReference type="ARBA" id="ARBA00022603"/>
    </source>
</evidence>
<dbReference type="Gene3D" id="3.40.50.150">
    <property type="entry name" value="Vaccinia Virus protein VP39"/>
    <property type="match status" value="1"/>
</dbReference>
<keyword evidence="4 6" id="KW-0808">Transferase</keyword>
<dbReference type="PANTHER" id="PTHR11265:SF0">
    <property type="entry name" value="12S RRNA N4-METHYLCYTIDINE METHYLTRANSFERASE"/>
    <property type="match status" value="1"/>
</dbReference>
<dbReference type="Proteomes" id="UP000093044">
    <property type="component" value="Chromosome"/>
</dbReference>
<protein>
    <recommendedName>
        <fullName evidence="6">Ribosomal RNA small subunit methyltransferase H</fullName>
        <ecNumber evidence="6">2.1.1.199</ecNumber>
    </recommendedName>
    <alternativeName>
        <fullName evidence="6">16S rRNA m(4)C1402 methyltransferase</fullName>
    </alternativeName>
    <alternativeName>
        <fullName evidence="6">rRNA (cytosine-N(4)-)-methyltransferase RsmH</fullName>
    </alternativeName>
</protein>
<dbReference type="PANTHER" id="PTHR11265">
    <property type="entry name" value="S-ADENOSYL-METHYLTRANSFERASE MRAW"/>
    <property type="match status" value="1"/>
</dbReference>
<dbReference type="KEGG" id="cpor:BED41_07505"/>
<keyword evidence="8" id="KW-1185">Reference proteome</keyword>
<keyword evidence="5 6" id="KW-0949">S-adenosyl-L-methionine</keyword>
<dbReference type="Pfam" id="PF01795">
    <property type="entry name" value="Methyltransf_5"/>
    <property type="match status" value="1"/>
</dbReference>
<dbReference type="RefSeq" id="WP_066744523.1">
    <property type="nucleotide sequence ID" value="NZ_CP016757.1"/>
</dbReference>
<evidence type="ECO:0000256" key="6">
    <source>
        <dbReference type="HAMAP-Rule" id="MF_01007"/>
    </source>
</evidence>
<dbReference type="HAMAP" id="MF_01007">
    <property type="entry name" value="16SrRNA_methyltr_H"/>
    <property type="match status" value="1"/>
</dbReference>
<feature type="binding site" evidence="6">
    <location>
        <begin position="33"/>
        <end position="35"/>
    </location>
    <ligand>
        <name>S-adenosyl-L-methionine</name>
        <dbReference type="ChEBI" id="CHEBI:59789"/>
    </ligand>
</feature>
<organism evidence="7 8">
    <name type="scientific">Cloacibacillus porcorum</name>
    <dbReference type="NCBI Taxonomy" id="1197717"/>
    <lineage>
        <taxon>Bacteria</taxon>
        <taxon>Thermotogati</taxon>
        <taxon>Synergistota</taxon>
        <taxon>Synergistia</taxon>
        <taxon>Synergistales</taxon>
        <taxon>Synergistaceae</taxon>
        <taxon>Cloacibacillus</taxon>
    </lineage>
</organism>
<comment type="function">
    <text evidence="6">Specifically methylates the N4 position of cytidine in position 1402 (C1402) of 16S rRNA.</text>
</comment>
<name>A0A1B2I4P0_9BACT</name>
<dbReference type="STRING" id="1197717.BED41_07505"/>
<dbReference type="EC" id="2.1.1.199" evidence="6"/>
<dbReference type="GO" id="GO:0071424">
    <property type="term" value="F:rRNA (cytosine-N4-)-methyltransferase activity"/>
    <property type="evidence" value="ECO:0007669"/>
    <property type="project" value="UniProtKB-UniRule"/>
</dbReference>
<dbReference type="InterPro" id="IPR002903">
    <property type="entry name" value="RsmH"/>
</dbReference>
<keyword evidence="2 6" id="KW-0698">rRNA processing</keyword>
<evidence type="ECO:0000256" key="5">
    <source>
        <dbReference type="ARBA" id="ARBA00022691"/>
    </source>
</evidence>
<keyword evidence="3 6" id="KW-0489">Methyltransferase</keyword>
<sequence>MREHQSVMLNEVLDAVGGETNVRTVVDATLGLAGHSIEILKRHPEAFLYGFDQDAEAREIAAERLAPFAPRFEIIADNFRNIGLLKEIDGFRGADVVLFDLGVSNLQISEPERGFSFQYDGPLDMRMDAGDEESSHPKAEEVLRTAGVKELTEIFRDYGEERYAFQIAKGIVRHREHGGELHSTTELVELIRKILPAPVQRKMGGHPARKVFQALRIAVNDEMNALSEALDGAAALLNPAGKIIVISYHSLEDRMVKHRFRKWKEEELGEPNPRKALLPAEDEVEANYKSRSAKLRIFEKYEEDEKVEDEF</sequence>
<evidence type="ECO:0000313" key="8">
    <source>
        <dbReference type="Proteomes" id="UP000093044"/>
    </source>
</evidence>
<dbReference type="SUPFAM" id="SSF81799">
    <property type="entry name" value="Putative methyltransferase TM0872, insert domain"/>
    <property type="match status" value="1"/>
</dbReference>
<dbReference type="OrthoDB" id="9806637at2"/>
<proteinExistence type="inferred from homology"/>
<evidence type="ECO:0000313" key="7">
    <source>
        <dbReference type="EMBL" id="ANZ44932.1"/>
    </source>
</evidence>
<dbReference type="NCBIfam" id="TIGR00006">
    <property type="entry name" value="16S rRNA (cytosine(1402)-N(4))-methyltransferase RsmH"/>
    <property type="match status" value="1"/>
</dbReference>
<dbReference type="AlphaFoldDB" id="A0A1B2I4P0"/>
<reference evidence="7" key="1">
    <citation type="submission" date="2016-08" db="EMBL/GenBank/DDBJ databases">
        <title>Complete genome of Cloacibacillus porcorum.</title>
        <authorList>
            <person name="Looft T."/>
            <person name="Bayles D.O."/>
            <person name="Alt D.P."/>
        </authorList>
    </citation>
    <scope>NUCLEOTIDE SEQUENCE [LARGE SCALE GENOMIC DNA]</scope>
    <source>
        <strain evidence="7">CL-84</strain>
    </source>
</reference>
<accession>A0A1B2I4P0</accession>
<dbReference type="GeneID" id="83057696"/>
<feature type="binding site" evidence="6">
    <location>
        <position position="79"/>
    </location>
    <ligand>
        <name>S-adenosyl-L-methionine</name>
        <dbReference type="ChEBI" id="CHEBI:59789"/>
    </ligand>
</feature>
<dbReference type="InterPro" id="IPR023397">
    <property type="entry name" value="SAM-dep_MeTrfase_MraW_recog"/>
</dbReference>
<comment type="catalytic activity">
    <reaction evidence="6">
        <text>cytidine(1402) in 16S rRNA + S-adenosyl-L-methionine = N(4)-methylcytidine(1402) in 16S rRNA + S-adenosyl-L-homocysteine + H(+)</text>
        <dbReference type="Rhea" id="RHEA:42928"/>
        <dbReference type="Rhea" id="RHEA-COMP:10286"/>
        <dbReference type="Rhea" id="RHEA-COMP:10287"/>
        <dbReference type="ChEBI" id="CHEBI:15378"/>
        <dbReference type="ChEBI" id="CHEBI:57856"/>
        <dbReference type="ChEBI" id="CHEBI:59789"/>
        <dbReference type="ChEBI" id="CHEBI:74506"/>
        <dbReference type="ChEBI" id="CHEBI:82748"/>
        <dbReference type="EC" id="2.1.1.199"/>
    </reaction>
</comment>
<comment type="subcellular location">
    <subcellularLocation>
        <location evidence="6">Cytoplasm</location>
    </subcellularLocation>
</comment>
<evidence type="ECO:0000256" key="1">
    <source>
        <dbReference type="ARBA" id="ARBA00010396"/>
    </source>
</evidence>
<feature type="binding site" evidence="6">
    <location>
        <position position="107"/>
    </location>
    <ligand>
        <name>S-adenosyl-L-methionine</name>
        <dbReference type="ChEBI" id="CHEBI:59789"/>
    </ligand>
</feature>
<dbReference type="GO" id="GO:0005737">
    <property type="term" value="C:cytoplasm"/>
    <property type="evidence" value="ECO:0007669"/>
    <property type="project" value="UniProtKB-SubCell"/>
</dbReference>